<evidence type="ECO:0000313" key="2">
    <source>
        <dbReference type="EMBL" id="GEN76691.1"/>
    </source>
</evidence>
<evidence type="ECO:0000259" key="1">
    <source>
        <dbReference type="SMART" id="SM00860"/>
    </source>
</evidence>
<dbReference type="Pfam" id="PF09346">
    <property type="entry name" value="SMI1_KNR4"/>
    <property type="match status" value="1"/>
</dbReference>
<comment type="caution">
    <text evidence="2">The sequence shown here is derived from an EMBL/GenBank/DDBJ whole genome shotgun (WGS) entry which is preliminary data.</text>
</comment>
<dbReference type="EMBL" id="BJYJ01000013">
    <property type="protein sequence ID" value="GEN76691.1"/>
    <property type="molecule type" value="Genomic_DNA"/>
</dbReference>
<dbReference type="OrthoDB" id="646254at2"/>
<name>A0A511YNC7_9FLAO</name>
<sequence length="173" mass="20067">MKELLLAISILSIQSGDAWENASKFQIENQWLGFEPANTEDVREAERRLHVNLPEDYKTFLQITNGFSAPNTVEPTFMKVDEIDYLNTIDPDLVKIWDVSNNETGNDLKKSLLIAGKGQEQYFLLVPVDIAKGKWKYWKFANWHPGEQEYKGLKDYFKDVLKFCEQESLNNSK</sequence>
<feature type="domain" description="Knr4/Smi1-like" evidence="1">
    <location>
        <begin position="36"/>
        <end position="159"/>
    </location>
</feature>
<organism evidence="2 3">
    <name type="scientific">Chryseobacterium hagamense</name>
    <dbReference type="NCBI Taxonomy" id="395935"/>
    <lineage>
        <taxon>Bacteria</taxon>
        <taxon>Pseudomonadati</taxon>
        <taxon>Bacteroidota</taxon>
        <taxon>Flavobacteriia</taxon>
        <taxon>Flavobacteriales</taxon>
        <taxon>Weeksellaceae</taxon>
        <taxon>Chryseobacterium group</taxon>
        <taxon>Chryseobacterium</taxon>
    </lineage>
</organism>
<dbReference type="RefSeq" id="WP_146941725.1">
    <property type="nucleotide sequence ID" value="NZ_BJYJ01000013.1"/>
</dbReference>
<accession>A0A511YNC7</accession>
<dbReference type="Gene3D" id="3.40.1580.10">
    <property type="entry name" value="SMI1/KNR4-like"/>
    <property type="match status" value="1"/>
</dbReference>
<keyword evidence="3" id="KW-1185">Reference proteome</keyword>
<evidence type="ECO:0000313" key="3">
    <source>
        <dbReference type="Proteomes" id="UP000321863"/>
    </source>
</evidence>
<dbReference type="AlphaFoldDB" id="A0A511YNC7"/>
<dbReference type="InterPro" id="IPR018958">
    <property type="entry name" value="Knr4/Smi1-like_dom"/>
</dbReference>
<dbReference type="SUPFAM" id="SSF160631">
    <property type="entry name" value="SMI1/KNR4-like"/>
    <property type="match status" value="1"/>
</dbReference>
<protein>
    <recommendedName>
        <fullName evidence="1">Knr4/Smi1-like domain-containing protein</fullName>
    </recommendedName>
</protein>
<dbReference type="Proteomes" id="UP000321863">
    <property type="component" value="Unassembled WGS sequence"/>
</dbReference>
<proteinExistence type="predicted"/>
<reference evidence="2 3" key="1">
    <citation type="submission" date="2019-07" db="EMBL/GenBank/DDBJ databases">
        <title>Whole genome shotgun sequence of Chryseobacterium hagamense NBRC 105253.</title>
        <authorList>
            <person name="Hosoyama A."/>
            <person name="Uohara A."/>
            <person name="Ohji S."/>
            <person name="Ichikawa N."/>
        </authorList>
    </citation>
    <scope>NUCLEOTIDE SEQUENCE [LARGE SCALE GENOMIC DNA]</scope>
    <source>
        <strain evidence="2 3">NBRC 105253</strain>
    </source>
</reference>
<dbReference type="SMART" id="SM00860">
    <property type="entry name" value="SMI1_KNR4"/>
    <property type="match status" value="1"/>
</dbReference>
<dbReference type="InterPro" id="IPR037883">
    <property type="entry name" value="Knr4/Smi1-like_sf"/>
</dbReference>
<gene>
    <name evidence="2" type="ORF">CHA01nite_24310</name>
</gene>